<evidence type="ECO:0000256" key="1">
    <source>
        <dbReference type="ARBA" id="ARBA00004651"/>
    </source>
</evidence>
<keyword evidence="8" id="KW-1185">Reference proteome</keyword>
<keyword evidence="2" id="KW-1003">Cell membrane</keyword>
<dbReference type="Proteomes" id="UP001596504">
    <property type="component" value="Unassembled WGS sequence"/>
</dbReference>
<feature type="transmembrane region" description="Helical" evidence="6">
    <location>
        <begin position="77"/>
        <end position="95"/>
    </location>
</feature>
<sequence length="212" mass="22214">MTAAALWGFVLVAVLGVLTPGLDTMLVLRHAIVGGRRVGLAAVLGITAGCLTWGTASVAGLTALLTASELAYNAVRVLGAAYLIWLGASALWRTLRRDRAASADDPAVPAAAMLSAGSAFRAGMLTNLLNPKVGVFYMSLLPQFLPTGPAAFGWGAVLVAIHLAVGLLWLPSLVWAAGRARAFFQRERVRRWMDRITATVLIGLGLKLAANV</sequence>
<comment type="subcellular location">
    <subcellularLocation>
        <location evidence="1">Cell membrane</location>
        <topology evidence="1">Multi-pass membrane protein</topology>
    </subcellularLocation>
</comment>
<keyword evidence="5 6" id="KW-0472">Membrane</keyword>
<dbReference type="Pfam" id="PF01810">
    <property type="entry name" value="LysE"/>
    <property type="match status" value="1"/>
</dbReference>
<dbReference type="InterPro" id="IPR001123">
    <property type="entry name" value="LeuE-type"/>
</dbReference>
<keyword evidence="3 6" id="KW-0812">Transmembrane</keyword>
<name>A0ABW2LPX9_9PSEU</name>
<gene>
    <name evidence="7" type="ORF">ACFQRI_17590</name>
</gene>
<evidence type="ECO:0000256" key="6">
    <source>
        <dbReference type="SAM" id="Phobius"/>
    </source>
</evidence>
<dbReference type="PANTHER" id="PTHR30086:SF20">
    <property type="entry name" value="ARGININE EXPORTER PROTEIN ARGO-RELATED"/>
    <property type="match status" value="1"/>
</dbReference>
<comment type="caution">
    <text evidence="7">The sequence shown here is derived from an EMBL/GenBank/DDBJ whole genome shotgun (WGS) entry which is preliminary data.</text>
</comment>
<protein>
    <submittedName>
        <fullName evidence="7">LysE family translocator</fullName>
    </submittedName>
</protein>
<dbReference type="PANTHER" id="PTHR30086">
    <property type="entry name" value="ARGININE EXPORTER PROTEIN ARGO"/>
    <property type="match status" value="1"/>
</dbReference>
<feature type="transmembrane region" description="Helical" evidence="6">
    <location>
        <begin position="149"/>
        <end position="171"/>
    </location>
</feature>
<feature type="transmembrane region" description="Helical" evidence="6">
    <location>
        <begin position="6"/>
        <end position="28"/>
    </location>
</feature>
<evidence type="ECO:0000313" key="8">
    <source>
        <dbReference type="Proteomes" id="UP001596504"/>
    </source>
</evidence>
<evidence type="ECO:0000256" key="2">
    <source>
        <dbReference type="ARBA" id="ARBA00022475"/>
    </source>
</evidence>
<dbReference type="PIRSF" id="PIRSF006324">
    <property type="entry name" value="LeuE"/>
    <property type="match status" value="1"/>
</dbReference>
<proteinExistence type="predicted"/>
<accession>A0ABW2LPX9</accession>
<evidence type="ECO:0000256" key="5">
    <source>
        <dbReference type="ARBA" id="ARBA00023136"/>
    </source>
</evidence>
<evidence type="ECO:0000256" key="3">
    <source>
        <dbReference type="ARBA" id="ARBA00022692"/>
    </source>
</evidence>
<dbReference type="EMBL" id="JBHTCJ010000008">
    <property type="protein sequence ID" value="MFC7343217.1"/>
    <property type="molecule type" value="Genomic_DNA"/>
</dbReference>
<dbReference type="RefSeq" id="WP_380669877.1">
    <property type="nucleotide sequence ID" value="NZ_JBHTCJ010000008.1"/>
</dbReference>
<evidence type="ECO:0000313" key="7">
    <source>
        <dbReference type="EMBL" id="MFC7343217.1"/>
    </source>
</evidence>
<organism evidence="7 8">
    <name type="scientific">Saccharopolyspora griseoalba</name>
    <dbReference type="NCBI Taxonomy" id="1431848"/>
    <lineage>
        <taxon>Bacteria</taxon>
        <taxon>Bacillati</taxon>
        <taxon>Actinomycetota</taxon>
        <taxon>Actinomycetes</taxon>
        <taxon>Pseudonocardiales</taxon>
        <taxon>Pseudonocardiaceae</taxon>
        <taxon>Saccharopolyspora</taxon>
    </lineage>
</organism>
<keyword evidence="4 6" id="KW-1133">Transmembrane helix</keyword>
<evidence type="ECO:0000256" key="4">
    <source>
        <dbReference type="ARBA" id="ARBA00022989"/>
    </source>
</evidence>
<reference evidence="8" key="1">
    <citation type="journal article" date="2019" name="Int. J. Syst. Evol. Microbiol.">
        <title>The Global Catalogue of Microorganisms (GCM) 10K type strain sequencing project: providing services to taxonomists for standard genome sequencing and annotation.</title>
        <authorList>
            <consortium name="The Broad Institute Genomics Platform"/>
            <consortium name="The Broad Institute Genome Sequencing Center for Infectious Disease"/>
            <person name="Wu L."/>
            <person name="Ma J."/>
        </authorList>
    </citation>
    <scope>NUCLEOTIDE SEQUENCE [LARGE SCALE GENOMIC DNA]</scope>
    <source>
        <strain evidence="8">WLHS5</strain>
    </source>
</reference>
<feature type="transmembrane region" description="Helical" evidence="6">
    <location>
        <begin position="40"/>
        <end position="65"/>
    </location>
</feature>